<dbReference type="Proteomes" id="UP000311919">
    <property type="component" value="Unassembled WGS sequence"/>
</dbReference>
<accession>A0A4Z2DIB3</accession>
<dbReference type="EMBL" id="SKCS01000124">
    <property type="protein sequence ID" value="TNN16215.1"/>
    <property type="molecule type" value="Genomic_DNA"/>
</dbReference>
<organism evidence="1 2">
    <name type="scientific">Schistosoma japonicum</name>
    <name type="common">Blood fluke</name>
    <dbReference type="NCBI Taxonomy" id="6182"/>
    <lineage>
        <taxon>Eukaryota</taxon>
        <taxon>Metazoa</taxon>
        <taxon>Spiralia</taxon>
        <taxon>Lophotrochozoa</taxon>
        <taxon>Platyhelminthes</taxon>
        <taxon>Trematoda</taxon>
        <taxon>Digenea</taxon>
        <taxon>Strigeidida</taxon>
        <taxon>Schistosomatoidea</taxon>
        <taxon>Schistosomatidae</taxon>
        <taxon>Schistosoma</taxon>
    </lineage>
</organism>
<dbReference type="OrthoDB" id="6415470at2759"/>
<evidence type="ECO:0000313" key="2">
    <source>
        <dbReference type="Proteomes" id="UP000311919"/>
    </source>
</evidence>
<dbReference type="AlphaFoldDB" id="A0A4Z2DIB3"/>
<evidence type="ECO:0000313" key="1">
    <source>
        <dbReference type="EMBL" id="TNN16215.1"/>
    </source>
</evidence>
<keyword evidence="2" id="KW-1185">Reference proteome</keyword>
<protein>
    <submittedName>
        <fullName evidence="1">Zinc finger protein</fullName>
    </submittedName>
</protein>
<gene>
    <name evidence="1" type="ORF">EWB00_000642</name>
</gene>
<name>A0A4Z2DIB3_SCHJA</name>
<comment type="caution">
    <text evidence="1">The sequence shown here is derived from an EMBL/GenBank/DDBJ whole genome shotgun (WGS) entry which is preliminary data.</text>
</comment>
<sequence>MLTISRLFSLHIPFSQVPNAVSTCGGKCLFSRYRKLSRESDYNDCRDAAEFVETSLFGDNFEQSVSALKHEKLVERRKHKFSVLQKKYSDNPIELSVLTWRAKIQIISLLNGDEQFDFEELSNLFPITALGARKLFRSKSPSTFQKSVDIRWLLKHDSQVIERWNHLLLFLKRVLSGEDNVSESNLHSMIPFGLAWLFTNAKMNLLIHANGNPDLPHPEKCYEIIKKSNSFGRFEIYAEIN</sequence>
<proteinExistence type="predicted"/>
<reference evidence="1 2" key="1">
    <citation type="submission" date="2019-03" db="EMBL/GenBank/DDBJ databases">
        <title>An improved genome assembly of the fluke Schistosoma japonicum.</title>
        <authorList>
            <person name="Hu W."/>
            <person name="Luo F."/>
            <person name="Yin M."/>
            <person name="Mo X."/>
            <person name="Sun C."/>
            <person name="Wu Q."/>
            <person name="Zhu B."/>
            <person name="Xiang M."/>
            <person name="Wang J."/>
            <person name="Wang Y."/>
            <person name="Zhang T."/>
            <person name="Xu B."/>
            <person name="Zheng H."/>
            <person name="Feng Z."/>
        </authorList>
    </citation>
    <scope>NUCLEOTIDE SEQUENCE [LARGE SCALE GENOMIC DNA]</scope>
    <source>
        <strain evidence="1">HuSjv2</strain>
        <tissue evidence="1">Worms</tissue>
    </source>
</reference>